<comment type="caution">
    <text evidence="1">The sequence shown here is derived from an EMBL/GenBank/DDBJ whole genome shotgun (WGS) entry which is preliminary data.</text>
</comment>
<name>A0ABU9C2L4_9BURK</name>
<protein>
    <submittedName>
        <fullName evidence="1">Uncharacterized protein</fullName>
    </submittedName>
</protein>
<sequence length="79" mass="8956">MPIDYRKKMAVFADVITVEDAEPLLAWAQQRKDCKVDLSVCSHVHPANLQVLLAANAEVTAWPNDEWLAAWLRTVLRGR</sequence>
<dbReference type="RefSeq" id="WP_341398384.1">
    <property type="nucleotide sequence ID" value="NZ_JBBUTI010000004.1"/>
</dbReference>
<accession>A0ABU9C2L4</accession>
<gene>
    <name evidence="1" type="ORF">AACH00_07115</name>
</gene>
<evidence type="ECO:0000313" key="1">
    <source>
        <dbReference type="EMBL" id="MEK8046106.1"/>
    </source>
</evidence>
<proteinExistence type="predicted"/>
<evidence type="ECO:0000313" key="2">
    <source>
        <dbReference type="Proteomes" id="UP001379945"/>
    </source>
</evidence>
<reference evidence="1 2" key="1">
    <citation type="submission" date="2024-04" db="EMBL/GenBank/DDBJ databases">
        <title>Novel species of the genus Ideonella isolated from streams.</title>
        <authorList>
            <person name="Lu H."/>
        </authorList>
    </citation>
    <scope>NUCLEOTIDE SEQUENCE [LARGE SCALE GENOMIC DNA]</scope>
    <source>
        <strain evidence="1 2">LYT19W</strain>
    </source>
</reference>
<organism evidence="1 2">
    <name type="scientific">Ideonella margarita</name>
    <dbReference type="NCBI Taxonomy" id="2984191"/>
    <lineage>
        <taxon>Bacteria</taxon>
        <taxon>Pseudomonadati</taxon>
        <taxon>Pseudomonadota</taxon>
        <taxon>Betaproteobacteria</taxon>
        <taxon>Burkholderiales</taxon>
        <taxon>Sphaerotilaceae</taxon>
        <taxon>Ideonella</taxon>
    </lineage>
</organism>
<dbReference type="EMBL" id="JBBUTI010000004">
    <property type="protein sequence ID" value="MEK8046106.1"/>
    <property type="molecule type" value="Genomic_DNA"/>
</dbReference>
<dbReference type="Proteomes" id="UP001379945">
    <property type="component" value="Unassembled WGS sequence"/>
</dbReference>
<keyword evidence="2" id="KW-1185">Reference proteome</keyword>